<sequence>MKNYVLITGASGGIGFCFAKVFAEKGYNLILVARSKDKLDSIKKELEANYSVIVNIYDIDLTSSMAVQEVYDYIKRKSLVVDILVNNAGFGEFNAFLDSEWHRQKNLIDLNITALVEMTYLFGQDMKKRKYGKIINLSSIAAFSAGPYMSLYYASKSFVLSFSEALSEELKGTGVSVTALCPGPTSTDFEKNANMDNSAMFSKFKTSNAEDVARAGFNAAMKGKSIKYYGSMTYVFNIITRCFPRRVGRNLAKKMDSSEGKY</sequence>
<dbReference type="Proteomes" id="UP000789738">
    <property type="component" value="Unassembled WGS sequence"/>
</dbReference>
<dbReference type="InterPro" id="IPR036291">
    <property type="entry name" value="NAD(P)-bd_dom_sf"/>
</dbReference>
<dbReference type="EMBL" id="UWJD01000001">
    <property type="protein sequence ID" value="VCT83123.1"/>
    <property type="molecule type" value="Genomic_DNA"/>
</dbReference>
<dbReference type="AlphaFoldDB" id="A0A650LQ99"/>
<evidence type="ECO:0000313" key="6">
    <source>
        <dbReference type="Proteomes" id="UP000431451"/>
    </source>
</evidence>
<dbReference type="GO" id="GO:0016020">
    <property type="term" value="C:membrane"/>
    <property type="evidence" value="ECO:0007669"/>
    <property type="project" value="TreeGrafter"/>
</dbReference>
<dbReference type="RefSeq" id="WP_159115627.1">
    <property type="nucleotide sequence ID" value="NZ_CAKJVD010000039.1"/>
</dbReference>
<dbReference type="PRINTS" id="PR00081">
    <property type="entry name" value="GDHRDH"/>
</dbReference>
<dbReference type="EMBL" id="CAKJVE010000004">
    <property type="protein sequence ID" value="CAG9711042.1"/>
    <property type="molecule type" value="Genomic_DNA"/>
</dbReference>
<dbReference type="InterPro" id="IPR002347">
    <property type="entry name" value="SDR_fam"/>
</dbReference>
<dbReference type="Proteomes" id="UP000431451">
    <property type="component" value="Unassembled WGS sequence"/>
</dbReference>
<evidence type="ECO:0000313" key="5">
    <source>
        <dbReference type="EMBL" id="VCT83123.1"/>
    </source>
</evidence>
<comment type="similarity">
    <text evidence="1 3">Belongs to the short-chain dehydrogenases/reductases (SDR) family.</text>
</comment>
<keyword evidence="2 5" id="KW-0560">Oxidoreductase</keyword>
<dbReference type="PIRSF" id="PIRSF000126">
    <property type="entry name" value="11-beta-HSD1"/>
    <property type="match status" value="1"/>
</dbReference>
<dbReference type="PANTHER" id="PTHR44196:SF2">
    <property type="entry name" value="SHORT-CHAIN DEHYDROGENASE-RELATED"/>
    <property type="match status" value="1"/>
</dbReference>
<dbReference type="EC" id="1.1.1.381" evidence="5"/>
<dbReference type="Gene3D" id="3.40.50.720">
    <property type="entry name" value="NAD(P)-binding Rossmann-like Domain"/>
    <property type="match status" value="1"/>
</dbReference>
<protein>
    <submittedName>
        <fullName evidence="5">NADP-dependent 3-hydroxy acid dehydrogenase YdfG</fullName>
        <ecNumber evidence="5">1.1.1.381</ecNumber>
    </submittedName>
</protein>
<evidence type="ECO:0000256" key="2">
    <source>
        <dbReference type="ARBA" id="ARBA00023002"/>
    </source>
</evidence>
<dbReference type="Pfam" id="PF00106">
    <property type="entry name" value="adh_short"/>
    <property type="match status" value="1"/>
</dbReference>
<dbReference type="CDD" id="cd05233">
    <property type="entry name" value="SDR_c"/>
    <property type="match status" value="1"/>
</dbReference>
<dbReference type="GeneID" id="68876051"/>
<gene>
    <name evidence="5" type="primary">ydfG</name>
    <name evidence="4" type="ORF">CNEO_45038</name>
    <name evidence="5" type="ORF">CNEONATNEC25_00718</name>
</gene>
<evidence type="ECO:0000256" key="1">
    <source>
        <dbReference type="ARBA" id="ARBA00006484"/>
    </source>
</evidence>
<reference evidence="5 6" key="1">
    <citation type="submission" date="2018-06" db="EMBL/GenBank/DDBJ databases">
        <authorList>
            <consortium name="IHU Genomes"/>
        </authorList>
    </citation>
    <scope>NUCLEOTIDE SEQUENCE [LARGE SCALE GENOMIC DNA]</scope>
    <source>
        <strain evidence="5 6">NEC25</strain>
    </source>
</reference>
<dbReference type="SUPFAM" id="SSF51735">
    <property type="entry name" value="NAD(P)-binding Rossmann-fold domains"/>
    <property type="match status" value="1"/>
</dbReference>
<evidence type="ECO:0000313" key="4">
    <source>
        <dbReference type="EMBL" id="CAG9711042.1"/>
    </source>
</evidence>
<proteinExistence type="inferred from homology"/>
<reference evidence="4" key="2">
    <citation type="submission" date="2021-10" db="EMBL/GenBank/DDBJ databases">
        <authorList>
            <person name="Mesa V."/>
        </authorList>
    </citation>
    <scope>NUCLEOTIDE SEQUENCE</scope>
    <source>
        <strain evidence="4">CC3_PB</strain>
    </source>
</reference>
<dbReference type="PRINTS" id="PR00080">
    <property type="entry name" value="SDRFAMILY"/>
</dbReference>
<organism evidence="5 6">
    <name type="scientific">Clostridium neonatale</name>
    <dbReference type="NCBI Taxonomy" id="137838"/>
    <lineage>
        <taxon>Bacteria</taxon>
        <taxon>Bacillati</taxon>
        <taxon>Bacillota</taxon>
        <taxon>Clostridia</taxon>
        <taxon>Eubacteriales</taxon>
        <taxon>Clostridiaceae</taxon>
        <taxon>Clostridium</taxon>
    </lineage>
</organism>
<accession>A0A650LQ99</accession>
<dbReference type="PANTHER" id="PTHR44196">
    <property type="entry name" value="DEHYDROGENASE/REDUCTASE SDR FAMILY MEMBER 7B"/>
    <property type="match status" value="1"/>
</dbReference>
<dbReference type="GO" id="GO:0016491">
    <property type="term" value="F:oxidoreductase activity"/>
    <property type="evidence" value="ECO:0007669"/>
    <property type="project" value="UniProtKB-KW"/>
</dbReference>
<name>A0A650LQ99_9CLOT</name>
<evidence type="ECO:0000256" key="3">
    <source>
        <dbReference type="RuleBase" id="RU000363"/>
    </source>
</evidence>